<reference evidence="1" key="1">
    <citation type="journal article" date="2021" name="J Fungi (Basel)">
        <title>Virulence traits and population genomics of the black yeast Aureobasidium melanogenum.</title>
        <authorList>
            <person name="Cernosa A."/>
            <person name="Sun X."/>
            <person name="Gostincar C."/>
            <person name="Fang C."/>
            <person name="Gunde-Cimerman N."/>
            <person name="Song Z."/>
        </authorList>
    </citation>
    <scope>NUCLEOTIDE SEQUENCE</scope>
    <source>
        <strain evidence="1">EXF-8016</strain>
    </source>
</reference>
<protein>
    <submittedName>
        <fullName evidence="1">Uncharacterized protein</fullName>
    </submittedName>
</protein>
<reference evidence="1" key="2">
    <citation type="submission" date="2021-08" db="EMBL/GenBank/DDBJ databases">
        <authorList>
            <person name="Gostincar C."/>
            <person name="Sun X."/>
            <person name="Song Z."/>
            <person name="Gunde-Cimerman N."/>
        </authorList>
    </citation>
    <scope>NUCLEOTIDE SEQUENCE</scope>
    <source>
        <strain evidence="1">EXF-8016</strain>
    </source>
</reference>
<feature type="non-terminal residue" evidence="1">
    <location>
        <position position="80"/>
    </location>
</feature>
<evidence type="ECO:0000313" key="1">
    <source>
        <dbReference type="EMBL" id="KAH0238044.1"/>
    </source>
</evidence>
<dbReference type="EMBL" id="JAHFYH010000001">
    <property type="protein sequence ID" value="KAH0238044.1"/>
    <property type="molecule type" value="Genomic_DNA"/>
</dbReference>
<sequence length="80" mass="8750">MAAPCDETVEQERSVNSRHRRSIGKVLIQLIGVGLVGCRTPKHQTGQCHLGPSALVTPKGVGLLFQHLRPHHLPPSHNLH</sequence>
<dbReference type="Proteomes" id="UP000767238">
    <property type="component" value="Unassembled WGS sequence"/>
</dbReference>
<organism evidence="1 2">
    <name type="scientific">Aureobasidium melanogenum</name>
    <name type="common">Aureobasidium pullulans var. melanogenum</name>
    <dbReference type="NCBI Taxonomy" id="46634"/>
    <lineage>
        <taxon>Eukaryota</taxon>
        <taxon>Fungi</taxon>
        <taxon>Dikarya</taxon>
        <taxon>Ascomycota</taxon>
        <taxon>Pezizomycotina</taxon>
        <taxon>Dothideomycetes</taxon>
        <taxon>Dothideomycetidae</taxon>
        <taxon>Dothideales</taxon>
        <taxon>Saccotheciaceae</taxon>
        <taxon>Aureobasidium</taxon>
    </lineage>
</organism>
<proteinExistence type="predicted"/>
<accession>A0A9P8GPM3</accession>
<evidence type="ECO:0000313" key="2">
    <source>
        <dbReference type="Proteomes" id="UP000767238"/>
    </source>
</evidence>
<name>A0A9P8GPM3_AURME</name>
<comment type="caution">
    <text evidence="1">The sequence shown here is derived from an EMBL/GenBank/DDBJ whole genome shotgun (WGS) entry which is preliminary data.</text>
</comment>
<gene>
    <name evidence="1" type="ORF">KCV03_g289</name>
</gene>
<dbReference type="AlphaFoldDB" id="A0A9P8GPM3"/>